<feature type="compositionally biased region" description="Basic residues" evidence="3">
    <location>
        <begin position="274"/>
        <end position="284"/>
    </location>
</feature>
<name>A0A2P6NMW9_9EUKA</name>
<dbReference type="SMART" id="SM00239">
    <property type="entry name" value="C2"/>
    <property type="match status" value="1"/>
</dbReference>
<feature type="region of interest" description="Disordered" evidence="3">
    <location>
        <begin position="137"/>
        <end position="292"/>
    </location>
</feature>
<dbReference type="GO" id="GO:0046872">
    <property type="term" value="F:metal ion binding"/>
    <property type="evidence" value="ECO:0007669"/>
    <property type="project" value="UniProtKB-KW"/>
</dbReference>
<dbReference type="Gene3D" id="2.60.40.150">
    <property type="entry name" value="C2 domain"/>
    <property type="match status" value="1"/>
</dbReference>
<evidence type="ECO:0000256" key="1">
    <source>
        <dbReference type="ARBA" id="ARBA00022723"/>
    </source>
</evidence>
<dbReference type="STRING" id="1890364.A0A2P6NMW9"/>
<dbReference type="Proteomes" id="UP000241769">
    <property type="component" value="Unassembled WGS sequence"/>
</dbReference>
<organism evidence="5 6">
    <name type="scientific">Planoprotostelium fungivorum</name>
    <dbReference type="NCBI Taxonomy" id="1890364"/>
    <lineage>
        <taxon>Eukaryota</taxon>
        <taxon>Amoebozoa</taxon>
        <taxon>Evosea</taxon>
        <taxon>Variosea</taxon>
        <taxon>Cavosteliida</taxon>
        <taxon>Cavosteliaceae</taxon>
        <taxon>Planoprotostelium</taxon>
    </lineage>
</organism>
<evidence type="ECO:0000313" key="5">
    <source>
        <dbReference type="EMBL" id="PRP85315.1"/>
    </source>
</evidence>
<evidence type="ECO:0000256" key="3">
    <source>
        <dbReference type="SAM" id="MobiDB-lite"/>
    </source>
</evidence>
<sequence length="567" mass="64189">MVNFSIKIHEAMGLKAADLHTGKSDPFVEVRMKDSSTFHRTRVIDACLNPVWNETFTLKSDHPNKDILTFKVYDHNNVASNELLAQVHFPVSSILNQPFDGWTKMVKKSGKTAKGELKLTITNTDTIIATTTTAPAVGHVTGTYSPPAHTSPPQGYPSQPYPPPPQGYPSQAYPSAPQDYFSQRSVPQGYPSQPPTSQGYPPHASGPPQAYPSEAYPQSQGYPPAQYHYPPQGQPYPPQGYAAPPIYPPAPQQGYAPPPQAYPSYDSHDTKKEHKDKKEKKAKKEKSGGGWKIAGKIAGGIVKHNRHPSHELRLVRLTQNRISEGDLCIGGRMLRQKRLNQNYARGSRFCHFSDQTNKPKDRRHNLTSNRHTKATVSDALSVCYHGHHRSNGTSHSSVVRRVWRVAGRSIGQKWNCPINRQHLSATLTPEFRFGSDKRGNRYRLWRCDTRTEAIKTLQPAILQRAKRERDNMEWTTELQITTNFTKDGKEGMLLPDLYQRFRDAKSAGNIGVVHEMLRHTEWLEDSQIETLYYLSMDEEDAMSLTIMDAILNDERLKKDDFFTQHRF</sequence>
<dbReference type="PROSITE" id="PS50004">
    <property type="entry name" value="C2"/>
    <property type="match status" value="1"/>
</dbReference>
<dbReference type="PRINTS" id="PR00360">
    <property type="entry name" value="C2DOMAIN"/>
</dbReference>
<dbReference type="InParanoid" id="A0A2P6NMW9"/>
<keyword evidence="2" id="KW-0106">Calcium</keyword>
<keyword evidence="1" id="KW-0479">Metal-binding</keyword>
<feature type="compositionally biased region" description="Low complexity" evidence="3">
    <location>
        <begin position="220"/>
        <end position="231"/>
    </location>
</feature>
<proteinExistence type="predicted"/>
<evidence type="ECO:0000256" key="2">
    <source>
        <dbReference type="ARBA" id="ARBA00022837"/>
    </source>
</evidence>
<dbReference type="SUPFAM" id="SSF49562">
    <property type="entry name" value="C2 domain (Calcium/lipid-binding domain, CaLB)"/>
    <property type="match status" value="1"/>
</dbReference>
<evidence type="ECO:0000313" key="6">
    <source>
        <dbReference type="Proteomes" id="UP000241769"/>
    </source>
</evidence>
<dbReference type="OrthoDB" id="67700at2759"/>
<evidence type="ECO:0000259" key="4">
    <source>
        <dbReference type="PROSITE" id="PS50004"/>
    </source>
</evidence>
<feature type="domain" description="C2" evidence="4">
    <location>
        <begin position="1"/>
        <end position="103"/>
    </location>
</feature>
<dbReference type="EMBL" id="MDYQ01000047">
    <property type="protein sequence ID" value="PRP85315.1"/>
    <property type="molecule type" value="Genomic_DNA"/>
</dbReference>
<keyword evidence="6" id="KW-1185">Reference proteome</keyword>
<dbReference type="AlphaFoldDB" id="A0A2P6NMW9"/>
<protein>
    <recommendedName>
        <fullName evidence="4">C2 domain-containing protein</fullName>
    </recommendedName>
</protein>
<dbReference type="PANTHER" id="PTHR45911">
    <property type="entry name" value="C2 DOMAIN-CONTAINING PROTEIN"/>
    <property type="match status" value="1"/>
</dbReference>
<gene>
    <name evidence="5" type="ORF">PROFUN_06917</name>
</gene>
<comment type="caution">
    <text evidence="5">The sequence shown here is derived from an EMBL/GenBank/DDBJ whole genome shotgun (WGS) entry which is preliminary data.</text>
</comment>
<dbReference type="Pfam" id="PF00168">
    <property type="entry name" value="C2"/>
    <property type="match status" value="1"/>
</dbReference>
<reference evidence="5 6" key="1">
    <citation type="journal article" date="2018" name="Genome Biol. Evol.">
        <title>Multiple Roots of Fruiting Body Formation in Amoebozoa.</title>
        <authorList>
            <person name="Hillmann F."/>
            <person name="Forbes G."/>
            <person name="Novohradska S."/>
            <person name="Ferling I."/>
            <person name="Riege K."/>
            <person name="Groth M."/>
            <person name="Westermann M."/>
            <person name="Marz M."/>
            <person name="Spaller T."/>
            <person name="Winckler T."/>
            <person name="Schaap P."/>
            <person name="Glockner G."/>
        </authorList>
    </citation>
    <scope>NUCLEOTIDE SEQUENCE [LARGE SCALE GENOMIC DNA]</scope>
    <source>
        <strain evidence="5 6">Jena</strain>
    </source>
</reference>
<feature type="compositionally biased region" description="Pro residues" evidence="3">
    <location>
        <begin position="245"/>
        <end position="261"/>
    </location>
</feature>
<dbReference type="CDD" id="cd00030">
    <property type="entry name" value="C2"/>
    <property type="match status" value="1"/>
</dbReference>
<accession>A0A2P6NMW9</accession>
<dbReference type="InterPro" id="IPR035892">
    <property type="entry name" value="C2_domain_sf"/>
</dbReference>
<dbReference type="InterPro" id="IPR000008">
    <property type="entry name" value="C2_dom"/>
</dbReference>